<dbReference type="KEGG" id="pri:PRIO_6441"/>
<evidence type="ECO:0000313" key="2">
    <source>
        <dbReference type="Proteomes" id="UP000033163"/>
    </source>
</evidence>
<proteinExistence type="predicted"/>
<dbReference type="EMBL" id="LN831776">
    <property type="protein sequence ID" value="CQR58788.1"/>
    <property type="molecule type" value="Genomic_DNA"/>
</dbReference>
<dbReference type="Proteomes" id="UP000033163">
    <property type="component" value="Chromosome I"/>
</dbReference>
<dbReference type="PATRIC" id="fig|1073571.4.peg.6882"/>
<dbReference type="HOGENOM" id="CLU_2899971_0_0_9"/>
<organism evidence="1 2">
    <name type="scientific">Paenibacillus riograndensis SBR5</name>
    <dbReference type="NCBI Taxonomy" id="1073571"/>
    <lineage>
        <taxon>Bacteria</taxon>
        <taxon>Bacillati</taxon>
        <taxon>Bacillota</taxon>
        <taxon>Bacilli</taxon>
        <taxon>Bacillales</taxon>
        <taxon>Paenibacillaceae</taxon>
        <taxon>Paenibacillus</taxon>
        <taxon>Paenibacillus sonchi group</taxon>
    </lineage>
</organism>
<gene>
    <name evidence="1" type="ORF">PRIO_6441</name>
</gene>
<dbReference type="AlphaFoldDB" id="A0A0E3WJH3"/>
<protein>
    <submittedName>
        <fullName evidence="1">Uncharacterized protein</fullName>
    </submittedName>
</protein>
<name>A0A0E3WJH3_9BACL</name>
<evidence type="ECO:0000313" key="1">
    <source>
        <dbReference type="EMBL" id="CQR58788.1"/>
    </source>
</evidence>
<reference evidence="2" key="1">
    <citation type="submission" date="2015-03" db="EMBL/GenBank/DDBJ databases">
        <authorList>
            <person name="Wibberg D."/>
        </authorList>
    </citation>
    <scope>NUCLEOTIDE SEQUENCE [LARGE SCALE GENOMIC DNA]</scope>
</reference>
<accession>A0A0E3WJH3</accession>
<sequence>MKYMLSKFLKIATFTDKVGIYLHAVYADKRDFTMYICYYLTRFLIYRRQSAYAHSIYPQTEA</sequence>